<dbReference type="GO" id="GO:0005681">
    <property type="term" value="C:spliceosomal complex"/>
    <property type="evidence" value="ECO:0007669"/>
    <property type="project" value="UniProtKB-UniRule"/>
</dbReference>
<dbReference type="GO" id="GO:0030628">
    <property type="term" value="F:pre-mRNA 3'-splice site binding"/>
    <property type="evidence" value="ECO:0007669"/>
    <property type="project" value="UniProtKB-UniRule"/>
</dbReference>
<evidence type="ECO:0000256" key="6">
    <source>
        <dbReference type="ARBA" id="ARBA00023242"/>
    </source>
</evidence>
<comment type="subunit">
    <text evidence="7">Associated with the spliceosome.</text>
</comment>
<name>A0AAD2EAJ0_9LAMI</name>
<dbReference type="AlphaFoldDB" id="A0AAD2EAJ0"/>
<protein>
    <recommendedName>
        <fullName evidence="7">Pre-mRNA-splicing factor SLU7</fullName>
    </recommendedName>
</protein>
<dbReference type="EMBL" id="OU503055">
    <property type="protein sequence ID" value="CAI9783459.1"/>
    <property type="molecule type" value="Genomic_DNA"/>
</dbReference>
<keyword evidence="6 7" id="KW-0539">Nucleus</keyword>
<keyword evidence="3 7" id="KW-0507">mRNA processing</keyword>
<comment type="subcellular location">
    <subcellularLocation>
        <location evidence="1 7">Nucleus</location>
    </subcellularLocation>
</comment>
<keyword evidence="5 7" id="KW-0508">mRNA splicing</keyword>
<evidence type="ECO:0000256" key="2">
    <source>
        <dbReference type="ARBA" id="ARBA00007203"/>
    </source>
</evidence>
<evidence type="ECO:0000256" key="3">
    <source>
        <dbReference type="ARBA" id="ARBA00022664"/>
    </source>
</evidence>
<dbReference type="PANTHER" id="PTHR12942:SF2">
    <property type="entry name" value="PRE-MRNA-SPLICING FACTOR SLU7"/>
    <property type="match status" value="1"/>
</dbReference>
<dbReference type="Proteomes" id="UP000834106">
    <property type="component" value="Chromosome 20"/>
</dbReference>
<evidence type="ECO:0000256" key="4">
    <source>
        <dbReference type="ARBA" id="ARBA00022728"/>
    </source>
</evidence>
<evidence type="ECO:0000256" key="7">
    <source>
        <dbReference type="RuleBase" id="RU367071"/>
    </source>
</evidence>
<dbReference type="PANTHER" id="PTHR12942">
    <property type="entry name" value="STEP II SPLICING FACTOR SLU7"/>
    <property type="match status" value="1"/>
</dbReference>
<organism evidence="8 9">
    <name type="scientific">Fraxinus pennsylvanica</name>
    <dbReference type="NCBI Taxonomy" id="56036"/>
    <lineage>
        <taxon>Eukaryota</taxon>
        <taxon>Viridiplantae</taxon>
        <taxon>Streptophyta</taxon>
        <taxon>Embryophyta</taxon>
        <taxon>Tracheophyta</taxon>
        <taxon>Spermatophyta</taxon>
        <taxon>Magnoliopsida</taxon>
        <taxon>eudicotyledons</taxon>
        <taxon>Gunneridae</taxon>
        <taxon>Pentapetalae</taxon>
        <taxon>asterids</taxon>
        <taxon>lamiids</taxon>
        <taxon>Lamiales</taxon>
        <taxon>Oleaceae</taxon>
        <taxon>Oleeae</taxon>
        <taxon>Fraxinus</taxon>
    </lineage>
</organism>
<accession>A0AAD2EAJ0</accession>
<comment type="function">
    <text evidence="7">Involved in pre-mRNA splicing.</text>
</comment>
<gene>
    <name evidence="8" type="ORF">FPE_LOCUS30980</name>
</gene>
<dbReference type="GO" id="GO:0000398">
    <property type="term" value="P:mRNA splicing, via spliceosome"/>
    <property type="evidence" value="ECO:0007669"/>
    <property type="project" value="UniProtKB-UniRule"/>
</dbReference>
<keyword evidence="4 7" id="KW-0747">Spliceosome</keyword>
<comment type="similarity">
    <text evidence="2 7">Belongs to the SLU7 family.</text>
</comment>
<evidence type="ECO:0000313" key="9">
    <source>
        <dbReference type="Proteomes" id="UP000834106"/>
    </source>
</evidence>
<evidence type="ECO:0000313" key="8">
    <source>
        <dbReference type="EMBL" id="CAI9783459.1"/>
    </source>
</evidence>
<evidence type="ECO:0000256" key="5">
    <source>
        <dbReference type="ARBA" id="ARBA00023187"/>
    </source>
</evidence>
<proteinExistence type="inferred from homology"/>
<sequence length="146" mass="16085">MKIDSIHWEIPSGDLMIQHSPFELWRRHWKNTSNHNLPQIVATDSFESSAGGCVAFKSGVDHRKPLELEEASKAGLAPVEVDEDEKGINPHVPQYISSAPCADTGLRVCEEIVHARGGVSAHEKGSSCCAETWIFAHETLRPASWS</sequence>
<reference evidence="8" key="1">
    <citation type="submission" date="2023-05" db="EMBL/GenBank/DDBJ databases">
        <authorList>
            <person name="Huff M."/>
        </authorList>
    </citation>
    <scope>NUCLEOTIDE SEQUENCE</scope>
</reference>
<keyword evidence="9" id="KW-1185">Reference proteome</keyword>
<dbReference type="InterPro" id="IPR039974">
    <property type="entry name" value="Splicing_factor_SLU7"/>
</dbReference>
<evidence type="ECO:0000256" key="1">
    <source>
        <dbReference type="ARBA" id="ARBA00004123"/>
    </source>
</evidence>